<evidence type="ECO:0000256" key="1">
    <source>
        <dbReference type="ARBA" id="ARBA00010830"/>
    </source>
</evidence>
<dbReference type="InterPro" id="IPR023346">
    <property type="entry name" value="Lysozyme-like_dom_sf"/>
</dbReference>
<dbReference type="CDD" id="cd12797">
    <property type="entry name" value="M23_peptidase"/>
    <property type="match status" value="1"/>
</dbReference>
<dbReference type="SUPFAM" id="SSF51261">
    <property type="entry name" value="Duplicated hybrid motif"/>
    <property type="match status" value="1"/>
</dbReference>
<dbReference type="InterPro" id="IPR036779">
    <property type="entry name" value="LysM_dom_sf"/>
</dbReference>
<reference evidence="5" key="1">
    <citation type="submission" date="2024-05" db="EMBL/GenBank/DDBJ databases">
        <title>Whole genome shotgun sequence of Streptomyces hydrogenans NBRC 13475.</title>
        <authorList>
            <person name="Komaki H."/>
            <person name="Tamura T."/>
        </authorList>
    </citation>
    <scope>NUCLEOTIDE SEQUENCE</scope>
    <source>
        <strain evidence="5">NBRC 13475</strain>
    </source>
</reference>
<feature type="domain" description="LysM" evidence="4">
    <location>
        <begin position="162"/>
        <end position="211"/>
    </location>
</feature>
<dbReference type="InterPro" id="IPR011055">
    <property type="entry name" value="Dup_hybrid_motif"/>
</dbReference>
<dbReference type="CDD" id="cd00118">
    <property type="entry name" value="LysM"/>
    <property type="match status" value="1"/>
</dbReference>
<organism evidence="5 6">
    <name type="scientific">Streptomyces hydrogenans</name>
    <dbReference type="NCBI Taxonomy" id="1873719"/>
    <lineage>
        <taxon>Bacteria</taxon>
        <taxon>Bacillati</taxon>
        <taxon>Actinomycetota</taxon>
        <taxon>Actinomycetes</taxon>
        <taxon>Kitasatosporales</taxon>
        <taxon>Streptomycetaceae</taxon>
        <taxon>Streptomyces</taxon>
    </lineage>
</organism>
<feature type="region of interest" description="Disordered" evidence="3">
    <location>
        <begin position="349"/>
        <end position="368"/>
    </location>
</feature>
<evidence type="ECO:0000259" key="4">
    <source>
        <dbReference type="SMART" id="SM00257"/>
    </source>
</evidence>
<evidence type="ECO:0000256" key="3">
    <source>
        <dbReference type="SAM" id="MobiDB-lite"/>
    </source>
</evidence>
<feature type="compositionally biased region" description="Pro residues" evidence="3">
    <location>
        <begin position="136"/>
        <end position="155"/>
    </location>
</feature>
<dbReference type="Gene3D" id="1.10.530.10">
    <property type="match status" value="1"/>
</dbReference>
<accession>A0ABQ3PJR5</accession>
<dbReference type="InterPro" id="IPR016047">
    <property type="entry name" value="M23ase_b-sheet_dom"/>
</dbReference>
<keyword evidence="2" id="KW-0378">Hydrolase</keyword>
<dbReference type="RefSeq" id="WP_190222712.1">
    <property type="nucleotide sequence ID" value="NZ_BNBS01000020.1"/>
</dbReference>
<dbReference type="Gene3D" id="3.10.350.10">
    <property type="entry name" value="LysM domain"/>
    <property type="match status" value="1"/>
</dbReference>
<evidence type="ECO:0000256" key="2">
    <source>
        <dbReference type="ARBA" id="ARBA00022801"/>
    </source>
</evidence>
<dbReference type="SUPFAM" id="SSF53955">
    <property type="entry name" value="Lysozyme-like"/>
    <property type="match status" value="1"/>
</dbReference>
<evidence type="ECO:0000313" key="6">
    <source>
        <dbReference type="Proteomes" id="UP001052739"/>
    </source>
</evidence>
<name>A0ABQ3PJR5_9ACTN</name>
<dbReference type="InterPro" id="IPR050570">
    <property type="entry name" value="Cell_wall_metabolism_enzyme"/>
</dbReference>
<sequence>MSKGRHARPAQPYSAKRIAVGATVILTGGSIVPVALAGSASAATATEWDTVAQCESSGNWSINTGNGFYGGLQFTQSTWEAYGGLEFADRADHATKTQQITVAERVLWKGHNGTAPQGKGAWPTCGVGLSNTPYAPVTPTPPPTPDPDPTPPVDPPDAEDGVYVVKAGDYLAKIARDLKVEGGWQKLFEINREVIGANPNLISVGMKLTLPGHEAPATDPYEDGLPQVDEKSPSAKALQAELQRVGFMADDVERADNYGPKTQESVARFHEEQPEYRSVWDGPDVQIGPQGWEYLRNMPTDAVKYPKPAPDTATTPTVPPTDDDDTPSAPAPSGSYVMPVSGSIGDGLIVGSGGSMSRSAGGHSGLDITAPSGTPVRAAAAGTVVAINAAGSAYGNHVVVAHSGGVYTLYAHLSGYTVARGQHVAAGERIGYVGSTGNSSGPHLHFEVRTDPTAFSAGVFLDPTSWLRSHGVTV</sequence>
<dbReference type="CDD" id="cd13925">
    <property type="entry name" value="RPF"/>
    <property type="match status" value="1"/>
</dbReference>
<gene>
    <name evidence="5" type="ORF">Shyd_66410</name>
</gene>
<comment type="similarity">
    <text evidence="1">Belongs to the transglycosylase family. Rpf subfamily.</text>
</comment>
<feature type="region of interest" description="Disordered" evidence="3">
    <location>
        <begin position="303"/>
        <end position="337"/>
    </location>
</feature>
<comment type="caution">
    <text evidence="5">The sequence shown here is derived from an EMBL/GenBank/DDBJ whole genome shotgun (WGS) entry which is preliminary data.</text>
</comment>
<dbReference type="InterPro" id="IPR010618">
    <property type="entry name" value="RPF"/>
</dbReference>
<keyword evidence="6" id="KW-1185">Reference proteome</keyword>
<dbReference type="Proteomes" id="UP001052739">
    <property type="component" value="Unassembled WGS sequence"/>
</dbReference>
<dbReference type="Pfam" id="PF01476">
    <property type="entry name" value="LysM"/>
    <property type="match status" value="1"/>
</dbReference>
<protein>
    <recommendedName>
        <fullName evidence="4">LysM domain-containing protein</fullName>
    </recommendedName>
</protein>
<dbReference type="Gene3D" id="2.70.70.10">
    <property type="entry name" value="Glucose Permease (Domain IIA)"/>
    <property type="match status" value="1"/>
</dbReference>
<dbReference type="PANTHER" id="PTHR21666:SF270">
    <property type="entry name" value="MUREIN HYDROLASE ACTIVATOR ENVC"/>
    <property type="match status" value="1"/>
</dbReference>
<feature type="region of interest" description="Disordered" evidence="3">
    <location>
        <begin position="131"/>
        <end position="157"/>
    </location>
</feature>
<evidence type="ECO:0000313" key="5">
    <source>
        <dbReference type="EMBL" id="GHI25270.1"/>
    </source>
</evidence>
<dbReference type="EMBL" id="BNDW01000068">
    <property type="protein sequence ID" value="GHI25270.1"/>
    <property type="molecule type" value="Genomic_DNA"/>
</dbReference>
<dbReference type="Pfam" id="PF06737">
    <property type="entry name" value="Transglycosylas"/>
    <property type="match status" value="1"/>
</dbReference>
<proteinExistence type="inferred from homology"/>
<dbReference type="Pfam" id="PF01551">
    <property type="entry name" value="Peptidase_M23"/>
    <property type="match status" value="1"/>
</dbReference>
<dbReference type="InterPro" id="IPR018392">
    <property type="entry name" value="LysM"/>
</dbReference>
<dbReference type="SMART" id="SM00257">
    <property type="entry name" value="LysM"/>
    <property type="match status" value="1"/>
</dbReference>
<dbReference type="PANTHER" id="PTHR21666">
    <property type="entry name" value="PEPTIDASE-RELATED"/>
    <property type="match status" value="1"/>
</dbReference>